<dbReference type="RefSeq" id="WP_177103445.1">
    <property type="nucleotide sequence ID" value="NZ_JACAQB010000008.1"/>
</dbReference>
<evidence type="ECO:0000256" key="7">
    <source>
        <dbReference type="ARBA" id="ARBA00022989"/>
    </source>
</evidence>
<evidence type="ECO:0000256" key="4">
    <source>
        <dbReference type="ARBA" id="ARBA00022481"/>
    </source>
</evidence>
<protein>
    <recommendedName>
        <fullName evidence="2">Type II secretion system protein H</fullName>
    </recommendedName>
    <alternativeName>
        <fullName evidence="10">General secretion pathway protein H</fullName>
    </alternativeName>
</protein>
<evidence type="ECO:0000256" key="3">
    <source>
        <dbReference type="ARBA" id="ARBA00022475"/>
    </source>
</evidence>
<sequence length="161" mass="16652">MFQGAKGFTLVELLVAIAVLAILTVIAAPSFTSSVQRTRADSEASDLQRALNYTRLEAINRGVNVRIGPTSGAGTDWTSGQSTTTGATTGTNLRANVLRVVPAMSSSSTMTTSTVTFIEFNNLGALVSPATAVTLSFVEGAYTNTLSVCLTGRIALNGSCP</sequence>
<dbReference type="InterPro" id="IPR012902">
    <property type="entry name" value="N_methyl_site"/>
</dbReference>
<dbReference type="Gene3D" id="3.55.40.10">
    <property type="entry name" value="minor pseudopilin epsh domain"/>
    <property type="match status" value="1"/>
</dbReference>
<dbReference type="PROSITE" id="PS00409">
    <property type="entry name" value="PROKAR_NTER_METHYL"/>
    <property type="match status" value="1"/>
</dbReference>
<keyword evidence="6" id="KW-0812">Transmembrane</keyword>
<dbReference type="AlphaFoldDB" id="A0A7Y7XDS7"/>
<evidence type="ECO:0000256" key="9">
    <source>
        <dbReference type="ARBA" id="ARBA00025772"/>
    </source>
</evidence>
<keyword evidence="7" id="KW-1133">Transmembrane helix</keyword>
<proteinExistence type="inferred from homology"/>
<accession>A0A7Y7XDS7</accession>
<name>A0A7Y7XDS7_9PSED</name>
<evidence type="ECO:0000256" key="1">
    <source>
        <dbReference type="ARBA" id="ARBA00004377"/>
    </source>
</evidence>
<dbReference type="GO" id="GO:0005886">
    <property type="term" value="C:plasma membrane"/>
    <property type="evidence" value="ECO:0007669"/>
    <property type="project" value="UniProtKB-SubCell"/>
</dbReference>
<gene>
    <name evidence="12" type="ORF">HX882_18065</name>
</gene>
<evidence type="ECO:0000259" key="11">
    <source>
        <dbReference type="Pfam" id="PF12019"/>
    </source>
</evidence>
<dbReference type="InterPro" id="IPR045584">
    <property type="entry name" value="Pilin-like"/>
</dbReference>
<dbReference type="EMBL" id="JACAQB010000008">
    <property type="protein sequence ID" value="NWB97809.1"/>
    <property type="molecule type" value="Genomic_DNA"/>
</dbReference>
<reference evidence="12 13" key="1">
    <citation type="submission" date="2020-04" db="EMBL/GenBank/DDBJ databases">
        <title>Molecular characterization of pseudomonads from Agaricus bisporus reveal novel blotch 2 pathogens in Western Europe.</title>
        <authorList>
            <person name="Taparia T."/>
            <person name="Krijger M."/>
            <person name="Haynes E."/>
            <person name="Elpinstone J.G."/>
            <person name="Noble R."/>
            <person name="Van Der Wolf J."/>
        </authorList>
    </citation>
    <scope>NUCLEOTIDE SEQUENCE [LARGE SCALE GENOMIC DNA]</scope>
    <source>
        <strain evidence="12 13">H7001</strain>
    </source>
</reference>
<evidence type="ECO:0000256" key="6">
    <source>
        <dbReference type="ARBA" id="ARBA00022692"/>
    </source>
</evidence>
<evidence type="ECO:0000313" key="13">
    <source>
        <dbReference type="Proteomes" id="UP000539985"/>
    </source>
</evidence>
<dbReference type="NCBIfam" id="TIGR02532">
    <property type="entry name" value="IV_pilin_GFxxxE"/>
    <property type="match status" value="1"/>
</dbReference>
<dbReference type="InterPro" id="IPR022346">
    <property type="entry name" value="T2SS_GspH"/>
</dbReference>
<dbReference type="Pfam" id="PF07963">
    <property type="entry name" value="N_methyl"/>
    <property type="match status" value="1"/>
</dbReference>
<dbReference type="Pfam" id="PF12019">
    <property type="entry name" value="GspH"/>
    <property type="match status" value="1"/>
</dbReference>
<evidence type="ECO:0000256" key="5">
    <source>
        <dbReference type="ARBA" id="ARBA00022519"/>
    </source>
</evidence>
<evidence type="ECO:0000313" key="12">
    <source>
        <dbReference type="EMBL" id="NWB97809.1"/>
    </source>
</evidence>
<comment type="subcellular location">
    <subcellularLocation>
        <location evidence="1">Cell inner membrane</location>
        <topology evidence="1">Single-pass membrane protein</topology>
    </subcellularLocation>
</comment>
<feature type="domain" description="General secretion pathway GspH" evidence="11">
    <location>
        <begin position="43"/>
        <end position="150"/>
    </location>
</feature>
<dbReference type="GO" id="GO:0015628">
    <property type="term" value="P:protein secretion by the type II secretion system"/>
    <property type="evidence" value="ECO:0007669"/>
    <property type="project" value="InterPro"/>
</dbReference>
<dbReference type="SUPFAM" id="SSF54523">
    <property type="entry name" value="Pili subunits"/>
    <property type="match status" value="1"/>
</dbReference>
<evidence type="ECO:0000256" key="8">
    <source>
        <dbReference type="ARBA" id="ARBA00023136"/>
    </source>
</evidence>
<evidence type="ECO:0000256" key="10">
    <source>
        <dbReference type="ARBA" id="ARBA00030775"/>
    </source>
</evidence>
<keyword evidence="4" id="KW-0488">Methylation</keyword>
<dbReference type="GO" id="GO:0015627">
    <property type="term" value="C:type II protein secretion system complex"/>
    <property type="evidence" value="ECO:0007669"/>
    <property type="project" value="InterPro"/>
</dbReference>
<keyword evidence="3" id="KW-1003">Cell membrane</keyword>
<keyword evidence="5" id="KW-0997">Cell inner membrane</keyword>
<keyword evidence="8" id="KW-0472">Membrane</keyword>
<organism evidence="12 13">
    <name type="scientific">Pseudomonas gingeri</name>
    <dbReference type="NCBI Taxonomy" id="117681"/>
    <lineage>
        <taxon>Bacteria</taxon>
        <taxon>Pseudomonadati</taxon>
        <taxon>Pseudomonadota</taxon>
        <taxon>Gammaproteobacteria</taxon>
        <taxon>Pseudomonadales</taxon>
        <taxon>Pseudomonadaceae</taxon>
        <taxon>Pseudomonas</taxon>
    </lineage>
</organism>
<dbReference type="Proteomes" id="UP000539985">
    <property type="component" value="Unassembled WGS sequence"/>
</dbReference>
<evidence type="ECO:0000256" key="2">
    <source>
        <dbReference type="ARBA" id="ARBA00021549"/>
    </source>
</evidence>
<comment type="similarity">
    <text evidence="9">Belongs to the GSP H family.</text>
</comment>
<comment type="caution">
    <text evidence="12">The sequence shown here is derived from an EMBL/GenBank/DDBJ whole genome shotgun (WGS) entry which is preliminary data.</text>
</comment>